<evidence type="ECO:0000256" key="10">
    <source>
        <dbReference type="RuleBase" id="RU363063"/>
    </source>
</evidence>
<dbReference type="EMBL" id="CAXITT010000253">
    <property type="protein sequence ID" value="CAL1537181.1"/>
    <property type="molecule type" value="Genomic_DNA"/>
</dbReference>
<evidence type="ECO:0000256" key="9">
    <source>
        <dbReference type="ARBA" id="ARBA00023136"/>
    </source>
</evidence>
<dbReference type="InterPro" id="IPR002659">
    <property type="entry name" value="Glyco_trans_31"/>
</dbReference>
<name>A0AAV2HW75_LYMST</name>
<comment type="caution">
    <text evidence="11">The sequence shown here is derived from an EMBL/GenBank/DDBJ whole genome shotgun (WGS) entry which is preliminary data.</text>
</comment>
<evidence type="ECO:0000313" key="11">
    <source>
        <dbReference type="EMBL" id="CAL1537181.1"/>
    </source>
</evidence>
<dbReference type="Proteomes" id="UP001497497">
    <property type="component" value="Unassembled WGS sequence"/>
</dbReference>
<dbReference type="AlphaFoldDB" id="A0AAV2HW75"/>
<accession>A0AAV2HW75</accession>
<evidence type="ECO:0000313" key="12">
    <source>
        <dbReference type="Proteomes" id="UP001497497"/>
    </source>
</evidence>
<evidence type="ECO:0000256" key="4">
    <source>
        <dbReference type="ARBA" id="ARBA00022679"/>
    </source>
</evidence>
<evidence type="ECO:0000256" key="7">
    <source>
        <dbReference type="ARBA" id="ARBA00022989"/>
    </source>
</evidence>
<keyword evidence="4" id="KW-0808">Transferase</keyword>
<organism evidence="11 12">
    <name type="scientific">Lymnaea stagnalis</name>
    <name type="common">Great pond snail</name>
    <name type="synonym">Helix stagnalis</name>
    <dbReference type="NCBI Taxonomy" id="6523"/>
    <lineage>
        <taxon>Eukaryota</taxon>
        <taxon>Metazoa</taxon>
        <taxon>Spiralia</taxon>
        <taxon>Lophotrochozoa</taxon>
        <taxon>Mollusca</taxon>
        <taxon>Gastropoda</taxon>
        <taxon>Heterobranchia</taxon>
        <taxon>Euthyneura</taxon>
        <taxon>Panpulmonata</taxon>
        <taxon>Hygrophila</taxon>
        <taxon>Lymnaeoidea</taxon>
        <taxon>Lymnaeidae</taxon>
        <taxon>Lymnaea</taxon>
    </lineage>
</organism>
<dbReference type="Pfam" id="PF01762">
    <property type="entry name" value="Galactosyl_T"/>
    <property type="match status" value="1"/>
</dbReference>
<keyword evidence="8 10" id="KW-0333">Golgi apparatus</keyword>
<keyword evidence="12" id="KW-1185">Reference proteome</keyword>
<evidence type="ECO:0000256" key="3">
    <source>
        <dbReference type="ARBA" id="ARBA00022676"/>
    </source>
</evidence>
<comment type="subcellular location">
    <subcellularLocation>
        <location evidence="1 10">Golgi apparatus membrane</location>
        <topology evidence="1 10">Single-pass type II membrane protein</topology>
    </subcellularLocation>
</comment>
<evidence type="ECO:0000256" key="6">
    <source>
        <dbReference type="ARBA" id="ARBA00022968"/>
    </source>
</evidence>
<evidence type="ECO:0000256" key="8">
    <source>
        <dbReference type="ARBA" id="ARBA00023034"/>
    </source>
</evidence>
<evidence type="ECO:0000256" key="1">
    <source>
        <dbReference type="ARBA" id="ARBA00004323"/>
    </source>
</evidence>
<dbReference type="PANTHER" id="PTHR11214:SF314">
    <property type="entry name" value="HEXOSYLTRANSFERASE"/>
    <property type="match status" value="1"/>
</dbReference>
<evidence type="ECO:0000256" key="5">
    <source>
        <dbReference type="ARBA" id="ARBA00022692"/>
    </source>
</evidence>
<keyword evidence="3 10" id="KW-0328">Glycosyltransferase</keyword>
<sequence>MPPLKSAGRLTKVGRQQMACICLCTTVTILQTAVLLVNSYTNVGLIQLQAKRLTAQELKTDTTHKMEAIRSNSSDVTHKTGGRLSKFIFESRKLEYIHNPRQICAKEGLELIIVRTAEVGDLSSRTNARTMYYETVRELPTTLVFVVGVSLHDPEVQTLVDEEVDRYGDILQLDFPDSDLTTTLKSVSILKWVSEFCSHVKFVLKMNVGETVEDFNDLIVALYRQSYSHEEFILGKIRYYGGMSLENTSARRPGGLPDKSLGPTYGYPGKVAARLYLSALRIPFFYIEHIYITGWCARDANLLLLNDNNFS</sequence>
<protein>
    <recommendedName>
        <fullName evidence="10">Hexosyltransferase</fullName>
        <ecNumber evidence="10">2.4.1.-</ecNumber>
    </recommendedName>
</protein>
<reference evidence="11 12" key="1">
    <citation type="submission" date="2024-04" db="EMBL/GenBank/DDBJ databases">
        <authorList>
            <consortium name="Genoscope - CEA"/>
            <person name="William W."/>
        </authorList>
    </citation>
    <scope>NUCLEOTIDE SEQUENCE [LARGE SCALE GENOMIC DNA]</scope>
</reference>
<dbReference type="PANTHER" id="PTHR11214">
    <property type="entry name" value="BETA-1,3-N-ACETYLGLUCOSAMINYLTRANSFERASE"/>
    <property type="match status" value="1"/>
</dbReference>
<comment type="similarity">
    <text evidence="2 10">Belongs to the glycosyltransferase 31 family.</text>
</comment>
<keyword evidence="9" id="KW-0472">Membrane</keyword>
<keyword evidence="6" id="KW-0735">Signal-anchor</keyword>
<keyword evidence="7" id="KW-1133">Transmembrane helix</keyword>
<dbReference type="GO" id="GO:0006493">
    <property type="term" value="P:protein O-linked glycosylation"/>
    <property type="evidence" value="ECO:0007669"/>
    <property type="project" value="TreeGrafter"/>
</dbReference>
<dbReference type="GO" id="GO:0000139">
    <property type="term" value="C:Golgi membrane"/>
    <property type="evidence" value="ECO:0007669"/>
    <property type="project" value="UniProtKB-SubCell"/>
</dbReference>
<dbReference type="GO" id="GO:0016758">
    <property type="term" value="F:hexosyltransferase activity"/>
    <property type="evidence" value="ECO:0007669"/>
    <property type="project" value="InterPro"/>
</dbReference>
<gene>
    <name evidence="11" type="ORF">GSLYS_00011094001</name>
</gene>
<evidence type="ECO:0000256" key="2">
    <source>
        <dbReference type="ARBA" id="ARBA00008661"/>
    </source>
</evidence>
<keyword evidence="5" id="KW-0812">Transmembrane</keyword>
<dbReference type="EC" id="2.4.1.-" evidence="10"/>
<proteinExistence type="inferred from homology"/>